<evidence type="ECO:0000313" key="1">
    <source>
        <dbReference type="EMBL" id="MFM2486734.1"/>
    </source>
</evidence>
<organism evidence="1 2">
    <name type="scientific">Celerinatantimonas yamalensis</name>
    <dbReference type="NCBI Taxonomy" id="559956"/>
    <lineage>
        <taxon>Bacteria</taxon>
        <taxon>Pseudomonadati</taxon>
        <taxon>Pseudomonadota</taxon>
        <taxon>Gammaproteobacteria</taxon>
        <taxon>Celerinatantimonadaceae</taxon>
        <taxon>Celerinatantimonas</taxon>
    </lineage>
</organism>
<reference evidence="1 2" key="1">
    <citation type="journal article" date="2013" name="Int. J. Syst. Evol. Microbiol.">
        <title>Celerinatantimonas yamalensis sp. nov., a cold-adapted diazotrophic bacterium from a cold permafrost brine.</title>
        <authorList>
            <person name="Shcherbakova V."/>
            <person name="Chuvilskaya N."/>
            <person name="Rivkina E."/>
            <person name="Demidov N."/>
            <person name="Uchaeva V."/>
            <person name="Suetin S."/>
            <person name="Suzina N."/>
            <person name="Gilichinsky D."/>
        </authorList>
    </citation>
    <scope>NUCLEOTIDE SEQUENCE [LARGE SCALE GENOMIC DNA]</scope>
    <source>
        <strain evidence="1 2">C7</strain>
    </source>
</reference>
<dbReference type="Proteomes" id="UP001629953">
    <property type="component" value="Unassembled WGS sequence"/>
</dbReference>
<keyword evidence="2" id="KW-1185">Reference proteome</keyword>
<sequence length="43" mass="4886">MTIITGDIRLGLSHEKLNVEENSYVKNQQQGIHAAGFFQKNVR</sequence>
<dbReference type="EMBL" id="JBEQCT010000010">
    <property type="protein sequence ID" value="MFM2486734.1"/>
    <property type="molecule type" value="Genomic_DNA"/>
</dbReference>
<accession>A0ABW9GBG7</accession>
<name>A0ABW9GBG7_9GAMM</name>
<gene>
    <name evidence="1" type="ORF">ABUE30_17015</name>
</gene>
<dbReference type="RefSeq" id="WP_408625034.1">
    <property type="nucleotide sequence ID" value="NZ_JBEQCT010000010.1"/>
</dbReference>
<evidence type="ECO:0000313" key="2">
    <source>
        <dbReference type="Proteomes" id="UP001629953"/>
    </source>
</evidence>
<protein>
    <submittedName>
        <fullName evidence="1">Uncharacterized protein</fullName>
    </submittedName>
</protein>
<proteinExistence type="predicted"/>
<comment type="caution">
    <text evidence="1">The sequence shown here is derived from an EMBL/GenBank/DDBJ whole genome shotgun (WGS) entry which is preliminary data.</text>
</comment>